<evidence type="ECO:0000256" key="1">
    <source>
        <dbReference type="ARBA" id="ARBA00006432"/>
    </source>
</evidence>
<comment type="caution">
    <text evidence="4">The sequence shown here is derived from an EMBL/GenBank/DDBJ whole genome shotgun (WGS) entry which is preliminary data.</text>
</comment>
<evidence type="ECO:0000256" key="2">
    <source>
        <dbReference type="ARBA" id="ARBA00022598"/>
    </source>
</evidence>
<dbReference type="PANTHER" id="PTHR43201">
    <property type="entry name" value="ACYL-COA SYNTHETASE"/>
    <property type="match status" value="1"/>
</dbReference>
<evidence type="ECO:0000313" key="5">
    <source>
        <dbReference type="Proteomes" id="UP000177876"/>
    </source>
</evidence>
<protein>
    <recommendedName>
        <fullName evidence="3">AMP-dependent synthetase/ligase domain-containing protein</fullName>
    </recommendedName>
</protein>
<dbReference type="PANTHER" id="PTHR43201:SF5">
    <property type="entry name" value="MEDIUM-CHAIN ACYL-COA LIGASE ACSF2, MITOCHONDRIAL"/>
    <property type="match status" value="1"/>
</dbReference>
<feature type="domain" description="AMP-dependent synthetase/ligase" evidence="3">
    <location>
        <begin position="187"/>
        <end position="373"/>
    </location>
</feature>
<feature type="domain" description="AMP-dependent synthetase/ligase" evidence="3">
    <location>
        <begin position="29"/>
        <end position="134"/>
    </location>
</feature>
<evidence type="ECO:0000259" key="3">
    <source>
        <dbReference type="Pfam" id="PF00501"/>
    </source>
</evidence>
<keyword evidence="2" id="KW-0436">Ligase</keyword>
<dbReference type="Pfam" id="PF00501">
    <property type="entry name" value="AMP-binding"/>
    <property type="match status" value="2"/>
</dbReference>
<dbReference type="InterPro" id="IPR000873">
    <property type="entry name" value="AMP-dep_synth/lig_dom"/>
</dbReference>
<comment type="similarity">
    <text evidence="1">Belongs to the ATP-dependent AMP-binding enzyme family.</text>
</comment>
<accession>A0A1F2WHK7</accession>
<evidence type="ECO:0000313" key="4">
    <source>
        <dbReference type="EMBL" id="OFW56316.1"/>
    </source>
</evidence>
<name>A0A1F2WHK7_9ACTN</name>
<proteinExistence type="inferred from homology"/>
<reference evidence="4 5" key="1">
    <citation type="journal article" date="2016" name="Nat. Commun.">
        <title>Thousands of microbial genomes shed light on interconnected biogeochemical processes in an aquifer system.</title>
        <authorList>
            <person name="Anantharaman K."/>
            <person name="Brown C.T."/>
            <person name="Hug L.A."/>
            <person name="Sharon I."/>
            <person name="Castelle C.J."/>
            <person name="Probst A.J."/>
            <person name="Thomas B.C."/>
            <person name="Singh A."/>
            <person name="Wilkins M.J."/>
            <person name="Karaoz U."/>
            <person name="Brodie E.L."/>
            <person name="Williams K.H."/>
            <person name="Hubbard S.S."/>
            <person name="Banfield J.F."/>
        </authorList>
    </citation>
    <scope>NUCLEOTIDE SEQUENCE [LARGE SCALE GENOMIC DNA]</scope>
</reference>
<dbReference type="SUPFAM" id="SSF56801">
    <property type="entry name" value="Acetyl-CoA synthetase-like"/>
    <property type="match status" value="1"/>
</dbReference>
<dbReference type="AlphaFoldDB" id="A0A1F2WHK7"/>
<dbReference type="Proteomes" id="UP000177876">
    <property type="component" value="Unassembled WGS sequence"/>
</dbReference>
<dbReference type="EMBL" id="MELK01000047">
    <property type="protein sequence ID" value="OFW56316.1"/>
    <property type="molecule type" value="Genomic_DNA"/>
</dbReference>
<sequence>MRKKFEFALRRQALPPNFLESLADCFGENKQSLINSQEISYRDAITFTNLVAEALIRDLDLKKGERVLLVNPNPEDFFLLSLAIIKAGGILVPIDSRLGGEEIRRRARLCMVNLALIDGDALDREPGLVDLLPDSKRLLVSGMRPIPACRPLYEAVAEGSGFFIPYTLKTTSVVGLFFREREPGGKPIMATAQMFVSGSRFLAPLLPFSEGSVVMSAAPLTSVSGFSAAFLALSAGAVLQFADHRDSRDFLAKIESRRPVMVIAPPETYADMLAAETARRDLSSVSAWVSTGPTPSETAGIFRHFGGLRMGPIELPALFLDTVSGDETSGMIAIRTWPGGGRRIGIPPNRIRIDAGERQEMLIRGPGVTPGYWNDLQESYEALRNGWFHTGVSMARS</sequence>
<dbReference type="STRING" id="1797197.A2Y75_03705"/>
<dbReference type="InterPro" id="IPR042099">
    <property type="entry name" value="ANL_N_sf"/>
</dbReference>
<dbReference type="GO" id="GO:0006631">
    <property type="term" value="P:fatty acid metabolic process"/>
    <property type="evidence" value="ECO:0007669"/>
    <property type="project" value="TreeGrafter"/>
</dbReference>
<gene>
    <name evidence="4" type="ORF">A2Y75_03705</name>
</gene>
<dbReference type="Gene3D" id="3.40.50.12780">
    <property type="entry name" value="N-terminal domain of ligase-like"/>
    <property type="match status" value="1"/>
</dbReference>
<dbReference type="GO" id="GO:0031956">
    <property type="term" value="F:medium-chain fatty acid-CoA ligase activity"/>
    <property type="evidence" value="ECO:0007669"/>
    <property type="project" value="TreeGrafter"/>
</dbReference>
<organism evidence="4 5">
    <name type="scientific">Candidatus Solincola sediminis</name>
    <dbReference type="NCBI Taxonomy" id="1797199"/>
    <lineage>
        <taxon>Bacteria</taxon>
        <taxon>Bacillati</taxon>
        <taxon>Actinomycetota</taxon>
        <taxon>Candidatus Geothermincolia</taxon>
        <taxon>Candidatus Geothermincolales</taxon>
        <taxon>Candidatus Geothermincolaceae</taxon>
        <taxon>Candidatus Solincola</taxon>
    </lineage>
</organism>